<dbReference type="InterPro" id="IPR045851">
    <property type="entry name" value="AMP-bd_C_sf"/>
</dbReference>
<keyword evidence="3" id="KW-1185">Reference proteome</keyword>
<sequence>MLNLPHNTDYWSPFRPGEIRFSDALPKTRSGKIMRWLRSLAAGEEVTGDTSTLEDRSVLDKLREGA</sequence>
<dbReference type="EMBL" id="JAVMIP010000006">
    <property type="protein sequence ID" value="MDS3860840.1"/>
    <property type="molecule type" value="Genomic_DNA"/>
</dbReference>
<protein>
    <recommendedName>
        <fullName evidence="4">Acetyl-coenzyme A synthetase</fullName>
    </recommendedName>
</protein>
<comment type="caution">
    <text evidence="2">The sequence shown here is derived from an EMBL/GenBank/DDBJ whole genome shotgun (WGS) entry which is preliminary data.</text>
</comment>
<name>A0AAE4FRI9_9CYAN</name>
<dbReference type="Proteomes" id="UP001268256">
    <property type="component" value="Unassembled WGS sequence"/>
</dbReference>
<evidence type="ECO:0000256" key="1">
    <source>
        <dbReference type="SAM" id="MobiDB-lite"/>
    </source>
</evidence>
<organism evidence="2 3">
    <name type="scientific">Pseudocalidococcus azoricus BACA0444</name>
    <dbReference type="NCBI Taxonomy" id="2918990"/>
    <lineage>
        <taxon>Bacteria</taxon>
        <taxon>Bacillati</taxon>
        <taxon>Cyanobacteriota</taxon>
        <taxon>Cyanophyceae</taxon>
        <taxon>Acaryochloridales</taxon>
        <taxon>Thermosynechococcaceae</taxon>
        <taxon>Pseudocalidococcus</taxon>
        <taxon>Pseudocalidococcus azoricus</taxon>
    </lineage>
</organism>
<dbReference type="AlphaFoldDB" id="A0AAE4FRI9"/>
<evidence type="ECO:0008006" key="4">
    <source>
        <dbReference type="Google" id="ProtNLM"/>
    </source>
</evidence>
<evidence type="ECO:0000313" key="2">
    <source>
        <dbReference type="EMBL" id="MDS3860840.1"/>
    </source>
</evidence>
<reference evidence="3" key="1">
    <citation type="submission" date="2023-07" db="EMBL/GenBank/DDBJ databases">
        <authorList>
            <person name="Luz R."/>
            <person name="Cordeiro R."/>
            <person name="Fonseca A."/>
            <person name="Goncalves V."/>
        </authorList>
    </citation>
    <scope>NUCLEOTIDE SEQUENCE [LARGE SCALE GENOMIC DNA]</scope>
    <source>
        <strain evidence="3">BACA0444</strain>
    </source>
</reference>
<evidence type="ECO:0000313" key="3">
    <source>
        <dbReference type="Proteomes" id="UP001268256"/>
    </source>
</evidence>
<dbReference type="Gene3D" id="3.30.300.30">
    <property type="match status" value="1"/>
</dbReference>
<dbReference type="RefSeq" id="WP_322878102.1">
    <property type="nucleotide sequence ID" value="NZ_JAVMIP010000006.1"/>
</dbReference>
<feature type="compositionally biased region" description="Basic and acidic residues" evidence="1">
    <location>
        <begin position="53"/>
        <end position="66"/>
    </location>
</feature>
<feature type="region of interest" description="Disordered" evidence="1">
    <location>
        <begin position="47"/>
        <end position="66"/>
    </location>
</feature>
<accession>A0AAE4FRI9</accession>
<dbReference type="SUPFAM" id="SSF56801">
    <property type="entry name" value="Acetyl-CoA synthetase-like"/>
    <property type="match status" value="1"/>
</dbReference>
<proteinExistence type="predicted"/>
<gene>
    <name evidence="2" type="ORF">RIF25_08435</name>
</gene>